<dbReference type="EMBL" id="HBUF01581773">
    <property type="protein sequence ID" value="CAG6770433.1"/>
    <property type="molecule type" value="Transcribed_RNA"/>
</dbReference>
<sequence length="106" mass="12199">MAISLGSLVLFSQDLDDSVQTCSTTQTVGFATRPAFELTVFTTVCFFFEDNNKKSGQIERRSHTQKKNVHKRKRRNYWKKLSKKSTPKRNNTPKENGISQRISVKT</sequence>
<reference evidence="2" key="1">
    <citation type="submission" date="2021-05" db="EMBL/GenBank/DDBJ databases">
        <authorList>
            <person name="Alioto T."/>
            <person name="Alioto T."/>
            <person name="Gomez Garrido J."/>
        </authorList>
    </citation>
    <scope>NUCLEOTIDE SEQUENCE</scope>
</reference>
<feature type="region of interest" description="Disordered" evidence="1">
    <location>
        <begin position="56"/>
        <end position="106"/>
    </location>
</feature>
<feature type="compositionally biased region" description="Polar residues" evidence="1">
    <location>
        <begin position="88"/>
        <end position="106"/>
    </location>
</feature>
<dbReference type="AlphaFoldDB" id="A0A8D9APM0"/>
<proteinExistence type="predicted"/>
<feature type="compositionally biased region" description="Basic residues" evidence="1">
    <location>
        <begin position="63"/>
        <end position="87"/>
    </location>
</feature>
<dbReference type="EMBL" id="HBUF01405478">
    <property type="protein sequence ID" value="CAG6737964.1"/>
    <property type="molecule type" value="Transcribed_RNA"/>
</dbReference>
<evidence type="ECO:0000256" key="1">
    <source>
        <dbReference type="SAM" id="MobiDB-lite"/>
    </source>
</evidence>
<evidence type="ECO:0000313" key="2">
    <source>
        <dbReference type="EMBL" id="CAG6770433.1"/>
    </source>
</evidence>
<name>A0A8D9APM0_9HEMI</name>
<accession>A0A8D9APM0</accession>
<protein>
    <submittedName>
        <fullName evidence="2">Uncharacterized protein</fullName>
    </submittedName>
</protein>
<organism evidence="2">
    <name type="scientific">Cacopsylla melanoneura</name>
    <dbReference type="NCBI Taxonomy" id="428564"/>
    <lineage>
        <taxon>Eukaryota</taxon>
        <taxon>Metazoa</taxon>
        <taxon>Ecdysozoa</taxon>
        <taxon>Arthropoda</taxon>
        <taxon>Hexapoda</taxon>
        <taxon>Insecta</taxon>
        <taxon>Pterygota</taxon>
        <taxon>Neoptera</taxon>
        <taxon>Paraneoptera</taxon>
        <taxon>Hemiptera</taxon>
        <taxon>Sternorrhyncha</taxon>
        <taxon>Psylloidea</taxon>
        <taxon>Psyllidae</taxon>
        <taxon>Psyllinae</taxon>
        <taxon>Cacopsylla</taxon>
    </lineage>
</organism>